<feature type="domain" description="PD-(D/E)XK endonuclease-like" evidence="1">
    <location>
        <begin position="123"/>
        <end position="286"/>
    </location>
</feature>
<dbReference type="EMBL" id="LAZR01002943">
    <property type="protein sequence ID" value="KKN23747.1"/>
    <property type="molecule type" value="Genomic_DNA"/>
</dbReference>
<organism evidence="2">
    <name type="scientific">marine sediment metagenome</name>
    <dbReference type="NCBI Taxonomy" id="412755"/>
    <lineage>
        <taxon>unclassified sequences</taxon>
        <taxon>metagenomes</taxon>
        <taxon>ecological metagenomes</taxon>
    </lineage>
</organism>
<proteinExistence type="predicted"/>
<protein>
    <recommendedName>
        <fullName evidence="1">PD-(D/E)XK endonuclease-like domain-containing protein</fullName>
    </recommendedName>
</protein>
<evidence type="ECO:0000259" key="1">
    <source>
        <dbReference type="Pfam" id="PF12705"/>
    </source>
</evidence>
<dbReference type="AlphaFoldDB" id="A0A0F9PGW6"/>
<evidence type="ECO:0000313" key="2">
    <source>
        <dbReference type="EMBL" id="KKN23747.1"/>
    </source>
</evidence>
<dbReference type="InterPro" id="IPR038726">
    <property type="entry name" value="PDDEXK_AddAB-type"/>
</dbReference>
<reference evidence="2" key="1">
    <citation type="journal article" date="2015" name="Nature">
        <title>Complex archaea that bridge the gap between prokaryotes and eukaryotes.</title>
        <authorList>
            <person name="Spang A."/>
            <person name="Saw J.H."/>
            <person name="Jorgensen S.L."/>
            <person name="Zaremba-Niedzwiedzka K."/>
            <person name="Martijn J."/>
            <person name="Lind A.E."/>
            <person name="van Eijk R."/>
            <person name="Schleper C."/>
            <person name="Guy L."/>
            <person name="Ettema T.J."/>
        </authorList>
    </citation>
    <scope>NUCLEOTIDE SEQUENCE</scope>
</reference>
<comment type="caution">
    <text evidence="2">The sequence shown here is derived from an EMBL/GenBank/DDBJ whole genome shotgun (WGS) entry which is preliminary data.</text>
</comment>
<accession>A0A0F9PGW6</accession>
<name>A0A0F9PGW6_9ZZZZ</name>
<gene>
    <name evidence="2" type="ORF">LCGC14_0901810</name>
</gene>
<dbReference type="Pfam" id="PF12705">
    <property type="entry name" value="PDDEXK_1"/>
    <property type="match status" value="1"/>
</dbReference>
<sequence length="472" mass="52986">MELPERLKVVEFDNLAADSPYGAVLLTTSTGGGVFDSDQRLAAAVRVRDGWNTHDAVVELVKWSKYCFDAGRLRCETSRVSNCGGIAGSLTPWLGPGGFSMSDLRPPDDIRNFVNLPVVKPAISKSLLASMYTCQRKLMYEYLLRLTSTRYAKAPTVGTLFHLAINAHYDGLDTPAVHRLVDAHVDEMTQELLGEPETAGEVDAASRIVRSLAKDAALAKVMAEIYNETFPLDTDQWSIYPAELKLEYTTNSFNVTTRVDRLLYNKELKGLFIQDFKTTSEDPALFQRTLGWSVEADLSRLVVEAAGLNYPVLGFLLGVIQKPGIGIKTRVTGKWIRHYREMMSDKDPQSLLEYLAEVRDWYAGVGFHADKRDARILKPPLRQWQRRYRSQPMTDGLRGHLNTASALMAQDPRLVNFPRTGEPAGVCRSHYNRPCPWLPLCESDPTDWKGIIARDYRVRPASEPDTLTEIQS</sequence>